<reference evidence="7 8" key="1">
    <citation type="submission" date="2024-09" db="EMBL/GenBank/DDBJ databases">
        <authorList>
            <person name="Sun Q."/>
            <person name="Mori K."/>
        </authorList>
    </citation>
    <scope>NUCLEOTIDE SEQUENCE [LARGE SCALE GENOMIC DNA]</scope>
    <source>
        <strain evidence="7 8">CECT 7682</strain>
    </source>
</reference>
<evidence type="ECO:0000313" key="7">
    <source>
        <dbReference type="EMBL" id="MFB9212586.1"/>
    </source>
</evidence>
<keyword evidence="2" id="KW-1003">Cell membrane</keyword>
<evidence type="ECO:0000256" key="3">
    <source>
        <dbReference type="ARBA" id="ARBA00022692"/>
    </source>
</evidence>
<comment type="subcellular location">
    <subcellularLocation>
        <location evidence="1">Cell membrane</location>
        <topology evidence="1">Multi-pass membrane protein</topology>
    </subcellularLocation>
</comment>
<feature type="transmembrane region" description="Helical" evidence="6">
    <location>
        <begin position="251"/>
        <end position="279"/>
    </location>
</feature>
<dbReference type="InterPro" id="IPR017039">
    <property type="entry name" value="Virul_fac_BrkB"/>
</dbReference>
<feature type="transmembrane region" description="Helical" evidence="6">
    <location>
        <begin position="181"/>
        <end position="204"/>
    </location>
</feature>
<dbReference type="Proteomes" id="UP001589654">
    <property type="component" value="Unassembled WGS sequence"/>
</dbReference>
<proteinExistence type="predicted"/>
<dbReference type="NCBIfam" id="TIGR00765">
    <property type="entry name" value="yihY_not_rbn"/>
    <property type="match status" value="1"/>
</dbReference>
<dbReference type="EMBL" id="JBHMEW010000062">
    <property type="protein sequence ID" value="MFB9212586.1"/>
    <property type="molecule type" value="Genomic_DNA"/>
</dbReference>
<keyword evidence="4 6" id="KW-1133">Transmembrane helix</keyword>
<keyword evidence="5 6" id="KW-0472">Membrane</keyword>
<keyword evidence="8" id="KW-1185">Reference proteome</keyword>
<name>A0ABV5J6X6_9BACT</name>
<dbReference type="PIRSF" id="PIRSF035875">
    <property type="entry name" value="RNase_BN"/>
    <property type="match status" value="1"/>
</dbReference>
<protein>
    <submittedName>
        <fullName evidence="7">YihY/virulence factor BrkB family protein</fullName>
    </submittedName>
</protein>
<accession>A0ABV5J6X6</accession>
<evidence type="ECO:0000256" key="6">
    <source>
        <dbReference type="SAM" id="Phobius"/>
    </source>
</evidence>
<feature type="transmembrane region" description="Helical" evidence="6">
    <location>
        <begin position="216"/>
        <end position="239"/>
    </location>
</feature>
<evidence type="ECO:0000313" key="8">
    <source>
        <dbReference type="Proteomes" id="UP001589654"/>
    </source>
</evidence>
<dbReference type="RefSeq" id="WP_290249349.1">
    <property type="nucleotide sequence ID" value="NZ_JAUFQT010000002.1"/>
</dbReference>
<dbReference type="PANTHER" id="PTHR30213:SF1">
    <property type="entry name" value="INNER MEMBRANE PROTEIN YHJD"/>
    <property type="match status" value="1"/>
</dbReference>
<organism evidence="7 8">
    <name type="scientific">Echinicola jeungdonensis</name>
    <dbReference type="NCBI Taxonomy" id="709343"/>
    <lineage>
        <taxon>Bacteria</taxon>
        <taxon>Pseudomonadati</taxon>
        <taxon>Bacteroidota</taxon>
        <taxon>Cytophagia</taxon>
        <taxon>Cytophagales</taxon>
        <taxon>Cyclobacteriaceae</taxon>
        <taxon>Echinicola</taxon>
    </lineage>
</organism>
<feature type="transmembrane region" description="Helical" evidence="6">
    <location>
        <begin position="33"/>
        <end position="56"/>
    </location>
</feature>
<evidence type="ECO:0000256" key="1">
    <source>
        <dbReference type="ARBA" id="ARBA00004651"/>
    </source>
</evidence>
<feature type="transmembrane region" description="Helical" evidence="6">
    <location>
        <begin position="99"/>
        <end position="124"/>
    </location>
</feature>
<keyword evidence="3 6" id="KW-0812">Transmembrane</keyword>
<sequence length="316" mass="35039">MIDKIKEMTVFQILKDSVIAFGKSDSMSYAAGTAFYTIFSMPALLIIVLNIGSTFYQKGTVKEELLNQVEQLSGPESAETLDSIIYNASLETEGFVPKMVAIGVILFSATTVFVSLQTSINHIWHIKPMPEKGLLKFVINRLLSFSLVASIGFVLLVSLIIDALIVIFFNYVELLIKGVSIYLATLTSFVFTQGLMVVIFGLMYKILPDAKVRWRSVWLGAIVTMVLFALGKYLIGFYLGNSDVGSAYGTAGSLVIVLVWVYYSVIIFLFGAQITYFIAENIGKGIQPIKQAIKVKIVELEEVDEPEDDKIEQEKT</sequence>
<feature type="transmembrane region" description="Helical" evidence="6">
    <location>
        <begin position="145"/>
        <end position="169"/>
    </location>
</feature>
<comment type="caution">
    <text evidence="7">The sequence shown here is derived from an EMBL/GenBank/DDBJ whole genome shotgun (WGS) entry which is preliminary data.</text>
</comment>
<dbReference type="PANTHER" id="PTHR30213">
    <property type="entry name" value="INNER MEMBRANE PROTEIN YHJD"/>
    <property type="match status" value="1"/>
</dbReference>
<evidence type="ECO:0000256" key="4">
    <source>
        <dbReference type="ARBA" id="ARBA00022989"/>
    </source>
</evidence>
<evidence type="ECO:0000256" key="2">
    <source>
        <dbReference type="ARBA" id="ARBA00022475"/>
    </source>
</evidence>
<gene>
    <name evidence="7" type="ORF">ACFFUR_12275</name>
</gene>
<dbReference type="Pfam" id="PF03631">
    <property type="entry name" value="Virul_fac_BrkB"/>
    <property type="match status" value="1"/>
</dbReference>
<evidence type="ECO:0000256" key="5">
    <source>
        <dbReference type="ARBA" id="ARBA00023136"/>
    </source>
</evidence>